<proteinExistence type="predicted"/>
<dbReference type="EMBL" id="PFLF01000068">
    <property type="protein sequence ID" value="PIY68940.1"/>
    <property type="molecule type" value="Genomic_DNA"/>
</dbReference>
<organism evidence="1 2">
    <name type="scientific">Candidatus Roizmanbacteria bacterium CG_4_10_14_0_8_um_filter_39_9</name>
    <dbReference type="NCBI Taxonomy" id="1974829"/>
    <lineage>
        <taxon>Bacteria</taxon>
        <taxon>Candidatus Roizmaniibacteriota</taxon>
    </lineage>
</organism>
<dbReference type="AlphaFoldDB" id="A0A2M7QDI9"/>
<evidence type="ECO:0000313" key="2">
    <source>
        <dbReference type="Proteomes" id="UP000230108"/>
    </source>
</evidence>
<sequence length="107" mass="12507">MAKLLAQLQSCILHYRKVTVLVFFEQNVFASPAYEQIFKESDKLLQNILYFPLYSSEQSFVFLKKLAYSWGVKQDVALFKKLAHEFGGSLWLLREALRCVKDYKMTG</sequence>
<dbReference type="Proteomes" id="UP000230108">
    <property type="component" value="Unassembled WGS sequence"/>
</dbReference>
<evidence type="ECO:0000313" key="1">
    <source>
        <dbReference type="EMBL" id="PIY68940.1"/>
    </source>
</evidence>
<comment type="caution">
    <text evidence="1">The sequence shown here is derived from an EMBL/GenBank/DDBJ whole genome shotgun (WGS) entry which is preliminary data.</text>
</comment>
<reference evidence="2" key="1">
    <citation type="submission" date="2017-09" db="EMBL/GenBank/DDBJ databases">
        <title>Depth-based differentiation of microbial function through sediment-hosted aquifers and enrichment of novel symbionts in the deep terrestrial subsurface.</title>
        <authorList>
            <person name="Probst A.J."/>
            <person name="Ladd B."/>
            <person name="Jarett J.K."/>
            <person name="Geller-Mcgrath D.E."/>
            <person name="Sieber C.M.K."/>
            <person name="Emerson J.B."/>
            <person name="Anantharaman K."/>
            <person name="Thomas B.C."/>
            <person name="Malmstrom R."/>
            <person name="Stieglmeier M."/>
            <person name="Klingl A."/>
            <person name="Woyke T."/>
            <person name="Ryan C.M."/>
            <person name="Banfield J.F."/>
        </authorList>
    </citation>
    <scope>NUCLEOTIDE SEQUENCE [LARGE SCALE GENOMIC DNA]</scope>
</reference>
<accession>A0A2M7QDI9</accession>
<name>A0A2M7QDI9_9BACT</name>
<gene>
    <name evidence="1" type="ORF">COY90_03255</name>
</gene>
<protein>
    <submittedName>
        <fullName evidence="1">Uncharacterized protein</fullName>
    </submittedName>
</protein>